<evidence type="ECO:0000256" key="8">
    <source>
        <dbReference type="ARBA" id="ARBA00022598"/>
    </source>
</evidence>
<dbReference type="PIRSF" id="PIRSF001563">
    <property type="entry name" value="Folylpolyglu_synth"/>
    <property type="match status" value="1"/>
</dbReference>
<evidence type="ECO:0000256" key="5">
    <source>
        <dbReference type="ARBA" id="ARBA00013023"/>
    </source>
</evidence>
<sequence length="436" mass="48285">MINTYDEVIAYLYARLPMFTRDGASAIKKDVNNIIRLCAALDNPHQKFKSVHVAGTNGKGSTSHMLASILASAGYKTGLYTSPHLVDFRERIRVNGEMIPKAEVIAFVNDYVQTIDQIKPSFFEVTVAMAFDYFAKQQVDIAIIEVGLGGRLDSTNIIHPELCIITNIGMDHMDLLGDTLPKIAAEKAGIMKASVPVIIAERDEQVAPVFERHAALVGAPLRFATADMQALDVTRDASGLHINVLQVQAGKKQLWDLQLTGFYQQKNLLGVLAAVDELKKQGWRIQDAQIREGLSHVQEYTGLQGRWQTLSVDPFIICDTGHNEDGIREVVRNLQQTDYGRLHMVIGAMRDKDLKHMLPLLPTEAQYYFSSPAMPRALPAKELRDAAKHWKLRGEAFVTVVDALQAAKENFQKGDLIFVGGSTFVVAEVLQANGFA</sequence>
<evidence type="ECO:0000256" key="1">
    <source>
        <dbReference type="ARBA" id="ARBA00002714"/>
    </source>
</evidence>
<accession>A0ABQ3I125</accession>
<dbReference type="Gene3D" id="3.90.190.20">
    <property type="entry name" value="Mur ligase, C-terminal domain"/>
    <property type="match status" value="1"/>
</dbReference>
<evidence type="ECO:0000313" key="24">
    <source>
        <dbReference type="EMBL" id="GHE43785.1"/>
    </source>
</evidence>
<dbReference type="EMBL" id="BNAF01000011">
    <property type="protein sequence ID" value="GHE43785.1"/>
    <property type="molecule type" value="Genomic_DNA"/>
</dbReference>
<dbReference type="SUPFAM" id="SSF53244">
    <property type="entry name" value="MurD-like peptide ligases, peptide-binding domain"/>
    <property type="match status" value="1"/>
</dbReference>
<evidence type="ECO:0000256" key="3">
    <source>
        <dbReference type="ARBA" id="ARBA00005150"/>
    </source>
</evidence>
<dbReference type="EC" id="6.3.2.12" evidence="5"/>
<dbReference type="InterPro" id="IPR036565">
    <property type="entry name" value="Mur-like_cat_sf"/>
</dbReference>
<dbReference type="PROSITE" id="PS01012">
    <property type="entry name" value="FOLYLPOLYGLU_SYNT_2"/>
    <property type="match status" value="1"/>
</dbReference>
<keyword evidence="25" id="KW-1185">Reference proteome</keyword>
<reference evidence="25" key="1">
    <citation type="journal article" date="2019" name="Int. J. Syst. Evol. Microbiol.">
        <title>The Global Catalogue of Microorganisms (GCM) 10K type strain sequencing project: providing services to taxonomists for standard genome sequencing and annotation.</title>
        <authorList>
            <consortium name="The Broad Institute Genomics Platform"/>
            <consortium name="The Broad Institute Genome Sequencing Center for Infectious Disease"/>
            <person name="Wu L."/>
            <person name="Ma J."/>
        </authorList>
    </citation>
    <scope>NUCLEOTIDE SEQUENCE [LARGE SCALE GENOMIC DNA]</scope>
    <source>
        <strain evidence="25">CGMCC 1.12966</strain>
    </source>
</reference>
<evidence type="ECO:0000256" key="7">
    <source>
        <dbReference type="ARBA" id="ARBA00019357"/>
    </source>
</evidence>
<evidence type="ECO:0000256" key="10">
    <source>
        <dbReference type="ARBA" id="ARBA00022741"/>
    </source>
</evidence>
<feature type="domain" description="Mur ligase C-terminal" evidence="22">
    <location>
        <begin position="305"/>
        <end position="422"/>
    </location>
</feature>
<dbReference type="PANTHER" id="PTHR11136">
    <property type="entry name" value="FOLYLPOLYGLUTAMATE SYNTHASE-RELATED"/>
    <property type="match status" value="1"/>
</dbReference>
<evidence type="ECO:0000256" key="19">
    <source>
        <dbReference type="ARBA" id="ARBA00049035"/>
    </source>
</evidence>
<evidence type="ECO:0000256" key="2">
    <source>
        <dbReference type="ARBA" id="ARBA00004799"/>
    </source>
</evidence>
<dbReference type="InterPro" id="IPR001645">
    <property type="entry name" value="Folylpolyglutamate_synth"/>
</dbReference>
<evidence type="ECO:0000256" key="16">
    <source>
        <dbReference type="ARBA" id="ARBA00032510"/>
    </source>
</evidence>
<keyword evidence="12" id="KW-0460">Magnesium</keyword>
<evidence type="ECO:0000313" key="25">
    <source>
        <dbReference type="Proteomes" id="UP000620550"/>
    </source>
</evidence>
<evidence type="ECO:0000256" key="12">
    <source>
        <dbReference type="ARBA" id="ARBA00022842"/>
    </source>
</evidence>
<keyword evidence="13" id="KW-0289">Folate biosynthesis</keyword>
<keyword evidence="10 21" id="KW-0547">Nucleotide-binding</keyword>
<evidence type="ECO:0000256" key="9">
    <source>
        <dbReference type="ARBA" id="ARBA00022723"/>
    </source>
</evidence>
<name>A0ABQ3I125_9SPHI</name>
<evidence type="ECO:0000256" key="13">
    <source>
        <dbReference type="ARBA" id="ARBA00022909"/>
    </source>
</evidence>
<keyword evidence="11 21" id="KW-0067">ATP-binding</keyword>
<keyword evidence="8 21" id="KW-0436">Ligase</keyword>
<evidence type="ECO:0000259" key="22">
    <source>
        <dbReference type="Pfam" id="PF02875"/>
    </source>
</evidence>
<keyword evidence="9" id="KW-0479">Metal-binding</keyword>
<dbReference type="InterPro" id="IPR013221">
    <property type="entry name" value="Mur_ligase_cen"/>
</dbReference>
<evidence type="ECO:0000256" key="6">
    <source>
        <dbReference type="ARBA" id="ARBA00013025"/>
    </source>
</evidence>
<protein>
    <recommendedName>
        <fullName evidence="7">Dihydrofolate synthase/folylpolyglutamate synthase</fullName>
        <ecNumber evidence="5">6.3.2.12</ecNumber>
        <ecNumber evidence="6">6.3.2.17</ecNumber>
    </recommendedName>
    <alternativeName>
        <fullName evidence="16">Folylpoly-gamma-glutamate synthetase-dihydrofolate synthetase</fullName>
    </alternativeName>
    <alternativeName>
        <fullName evidence="14">Folylpolyglutamate synthetase</fullName>
    </alternativeName>
    <alternativeName>
        <fullName evidence="15">Tetrahydrofolylpolyglutamate synthase</fullName>
    </alternativeName>
</protein>
<comment type="catalytic activity">
    <reaction evidence="18">
        <text>10-formyltetrahydrofolyl-(gamma-L-Glu)(n) + L-glutamate + ATP = 10-formyltetrahydrofolyl-(gamma-L-Glu)(n+1) + ADP + phosphate + H(+)</text>
        <dbReference type="Rhea" id="RHEA:51904"/>
        <dbReference type="Rhea" id="RHEA-COMP:13088"/>
        <dbReference type="Rhea" id="RHEA-COMP:14300"/>
        <dbReference type="ChEBI" id="CHEBI:15378"/>
        <dbReference type="ChEBI" id="CHEBI:29985"/>
        <dbReference type="ChEBI" id="CHEBI:30616"/>
        <dbReference type="ChEBI" id="CHEBI:43474"/>
        <dbReference type="ChEBI" id="CHEBI:134413"/>
        <dbReference type="ChEBI" id="CHEBI:456216"/>
        <dbReference type="EC" id="6.3.2.17"/>
    </reaction>
</comment>
<evidence type="ECO:0000256" key="17">
    <source>
        <dbReference type="ARBA" id="ARBA00047493"/>
    </source>
</evidence>
<evidence type="ECO:0000256" key="11">
    <source>
        <dbReference type="ARBA" id="ARBA00022840"/>
    </source>
</evidence>
<dbReference type="Proteomes" id="UP000620550">
    <property type="component" value="Unassembled WGS sequence"/>
</dbReference>
<dbReference type="PANTHER" id="PTHR11136:SF0">
    <property type="entry name" value="DIHYDROFOLATE SYNTHETASE-RELATED"/>
    <property type="match status" value="1"/>
</dbReference>
<evidence type="ECO:0000256" key="15">
    <source>
        <dbReference type="ARBA" id="ARBA00030592"/>
    </source>
</evidence>
<dbReference type="RefSeq" id="WP_189627408.1">
    <property type="nucleotide sequence ID" value="NZ_BNAF01000011.1"/>
</dbReference>
<comment type="catalytic activity">
    <reaction evidence="20">
        <text>7,8-dihydropteroate + L-glutamate + ATP = 7,8-dihydrofolate + ADP + phosphate + H(+)</text>
        <dbReference type="Rhea" id="RHEA:23584"/>
        <dbReference type="ChEBI" id="CHEBI:15378"/>
        <dbReference type="ChEBI" id="CHEBI:17839"/>
        <dbReference type="ChEBI" id="CHEBI:29985"/>
        <dbReference type="ChEBI" id="CHEBI:30616"/>
        <dbReference type="ChEBI" id="CHEBI:43474"/>
        <dbReference type="ChEBI" id="CHEBI:57451"/>
        <dbReference type="ChEBI" id="CHEBI:456216"/>
        <dbReference type="EC" id="6.3.2.12"/>
    </reaction>
</comment>
<dbReference type="Gene3D" id="3.40.1190.10">
    <property type="entry name" value="Mur-like, catalytic domain"/>
    <property type="match status" value="1"/>
</dbReference>
<dbReference type="SUPFAM" id="SSF53623">
    <property type="entry name" value="MurD-like peptide ligases, catalytic domain"/>
    <property type="match status" value="1"/>
</dbReference>
<comment type="catalytic activity">
    <reaction evidence="19">
        <text>(6R)-5,10-methylenetetrahydrofolyl-(gamma-L-Glu)(n) + L-glutamate + ATP = (6R)-5,10-methylenetetrahydrofolyl-(gamma-L-Glu)(n+1) + ADP + phosphate + H(+)</text>
        <dbReference type="Rhea" id="RHEA:51912"/>
        <dbReference type="Rhea" id="RHEA-COMP:13257"/>
        <dbReference type="Rhea" id="RHEA-COMP:13258"/>
        <dbReference type="ChEBI" id="CHEBI:15378"/>
        <dbReference type="ChEBI" id="CHEBI:29985"/>
        <dbReference type="ChEBI" id="CHEBI:30616"/>
        <dbReference type="ChEBI" id="CHEBI:43474"/>
        <dbReference type="ChEBI" id="CHEBI:136572"/>
        <dbReference type="ChEBI" id="CHEBI:456216"/>
        <dbReference type="EC" id="6.3.2.17"/>
    </reaction>
</comment>
<evidence type="ECO:0000256" key="18">
    <source>
        <dbReference type="ARBA" id="ARBA00047808"/>
    </source>
</evidence>
<dbReference type="InterPro" id="IPR018109">
    <property type="entry name" value="Folylpolyglutamate_synth_CS"/>
</dbReference>
<comment type="caution">
    <text evidence="24">The sequence shown here is derived from an EMBL/GenBank/DDBJ whole genome shotgun (WGS) entry which is preliminary data.</text>
</comment>
<evidence type="ECO:0000256" key="14">
    <source>
        <dbReference type="ARBA" id="ARBA00030048"/>
    </source>
</evidence>
<comment type="similarity">
    <text evidence="4 21">Belongs to the folylpolyglutamate synthase family.</text>
</comment>
<evidence type="ECO:0000256" key="4">
    <source>
        <dbReference type="ARBA" id="ARBA00008276"/>
    </source>
</evidence>
<feature type="domain" description="Mur ligase central" evidence="23">
    <location>
        <begin position="53"/>
        <end position="275"/>
    </location>
</feature>
<proteinExistence type="inferred from homology"/>
<comment type="catalytic activity">
    <reaction evidence="17">
        <text>(6S)-5,6,7,8-tetrahydrofolyl-(gamma-L-Glu)(n) + L-glutamate + ATP = (6S)-5,6,7,8-tetrahydrofolyl-(gamma-L-Glu)(n+1) + ADP + phosphate + H(+)</text>
        <dbReference type="Rhea" id="RHEA:10580"/>
        <dbReference type="Rhea" id="RHEA-COMP:14738"/>
        <dbReference type="Rhea" id="RHEA-COMP:14740"/>
        <dbReference type="ChEBI" id="CHEBI:15378"/>
        <dbReference type="ChEBI" id="CHEBI:29985"/>
        <dbReference type="ChEBI" id="CHEBI:30616"/>
        <dbReference type="ChEBI" id="CHEBI:43474"/>
        <dbReference type="ChEBI" id="CHEBI:141005"/>
        <dbReference type="ChEBI" id="CHEBI:456216"/>
        <dbReference type="EC" id="6.3.2.17"/>
    </reaction>
</comment>
<evidence type="ECO:0000256" key="21">
    <source>
        <dbReference type="PIRNR" id="PIRNR001563"/>
    </source>
</evidence>
<gene>
    <name evidence="24" type="ORF">GCM10017764_28880</name>
</gene>
<dbReference type="InterPro" id="IPR036615">
    <property type="entry name" value="Mur_ligase_C_dom_sf"/>
</dbReference>
<dbReference type="Pfam" id="PF08245">
    <property type="entry name" value="Mur_ligase_M"/>
    <property type="match status" value="1"/>
</dbReference>
<evidence type="ECO:0000256" key="20">
    <source>
        <dbReference type="ARBA" id="ARBA00049161"/>
    </source>
</evidence>
<dbReference type="NCBIfam" id="TIGR01499">
    <property type="entry name" value="folC"/>
    <property type="match status" value="1"/>
</dbReference>
<comment type="pathway">
    <text evidence="2">Cofactor biosynthesis; tetrahydrofolate biosynthesis; 7,8-dihydrofolate from 2-amino-4-hydroxy-6-hydroxymethyl-7,8-dihydropteridine diphosphate and 4-aminobenzoate: step 2/2.</text>
</comment>
<dbReference type="InterPro" id="IPR004101">
    <property type="entry name" value="Mur_ligase_C"/>
</dbReference>
<evidence type="ECO:0000259" key="23">
    <source>
        <dbReference type="Pfam" id="PF08245"/>
    </source>
</evidence>
<organism evidence="24 25">
    <name type="scientific">Sphingobacterium griseoflavum</name>
    <dbReference type="NCBI Taxonomy" id="1474952"/>
    <lineage>
        <taxon>Bacteria</taxon>
        <taxon>Pseudomonadati</taxon>
        <taxon>Bacteroidota</taxon>
        <taxon>Sphingobacteriia</taxon>
        <taxon>Sphingobacteriales</taxon>
        <taxon>Sphingobacteriaceae</taxon>
        <taxon>Sphingobacterium</taxon>
    </lineage>
</organism>
<dbReference type="EC" id="6.3.2.17" evidence="6"/>
<dbReference type="PROSITE" id="PS01011">
    <property type="entry name" value="FOLYLPOLYGLU_SYNT_1"/>
    <property type="match status" value="1"/>
</dbReference>
<comment type="pathway">
    <text evidence="3">Cofactor biosynthesis; tetrahydrofolylpolyglutamate biosynthesis.</text>
</comment>
<dbReference type="Pfam" id="PF02875">
    <property type="entry name" value="Mur_ligase_C"/>
    <property type="match status" value="1"/>
</dbReference>
<comment type="function">
    <text evidence="1">Functions in two distinct reactions of the de novo folate biosynthetic pathway. Catalyzes the addition of a glutamate residue to dihydropteroate (7,8-dihydropteroate or H2Pte) to form dihydrofolate (7,8-dihydrofolate monoglutamate or H2Pte-Glu). Also catalyzes successive additions of L-glutamate to tetrahydrofolate or 10-formyltetrahydrofolate or 5,10-methylenetetrahydrofolate, leading to folylpolyglutamate derivatives.</text>
</comment>